<keyword evidence="6 10" id="KW-0883">Thioether bond</keyword>
<reference evidence="13" key="1">
    <citation type="submission" date="2019-08" db="EMBL/GenBank/DDBJ databases">
        <title>The genome of the North American firefly Photinus pyralis.</title>
        <authorList>
            <consortium name="Photinus pyralis genome working group"/>
            <person name="Fallon T.R."/>
            <person name="Sander Lower S.E."/>
            <person name="Weng J.-K."/>
        </authorList>
    </citation>
    <scope>NUCLEOTIDE SEQUENCE</scope>
    <source>
        <strain evidence="13">TRF0915ILg1</strain>
        <tissue evidence="13">Whole body</tissue>
    </source>
</reference>
<evidence type="ECO:0000256" key="9">
    <source>
        <dbReference type="ARBA" id="ARBA00023004"/>
    </source>
</evidence>
<feature type="cross-link" description="3'-(S-cysteinyl)-tyrosine (Cys-Tyr)" evidence="10">
    <location>
        <begin position="119"/>
        <end position="183"/>
    </location>
</feature>
<keyword evidence="9 11" id="KW-0408">Iron</keyword>
<accession>A0A8K0D3F2</accession>
<evidence type="ECO:0000256" key="10">
    <source>
        <dbReference type="PIRSR" id="PIRSR610300-50"/>
    </source>
</evidence>
<keyword evidence="8 12" id="KW-0560">Oxidoreductase</keyword>
<dbReference type="EC" id="1.13.11.20" evidence="4 12"/>
<evidence type="ECO:0000256" key="5">
    <source>
        <dbReference type="ARBA" id="ARBA00022723"/>
    </source>
</evidence>
<keyword evidence="5 11" id="KW-0479">Metal-binding</keyword>
<evidence type="ECO:0000313" key="14">
    <source>
        <dbReference type="Proteomes" id="UP000801492"/>
    </source>
</evidence>
<dbReference type="OrthoDB" id="543511at2759"/>
<proteinExistence type="inferred from homology"/>
<evidence type="ECO:0000256" key="8">
    <source>
        <dbReference type="ARBA" id="ARBA00023002"/>
    </source>
</evidence>
<dbReference type="Gene3D" id="2.60.120.10">
    <property type="entry name" value="Jelly Rolls"/>
    <property type="match status" value="1"/>
</dbReference>
<gene>
    <name evidence="13" type="ORF">ILUMI_10702</name>
</gene>
<comment type="pathway">
    <text evidence="2 12">Organosulfur biosynthesis; taurine biosynthesis; hypotaurine from L-cysteine: step 1/2.</text>
</comment>
<dbReference type="GO" id="GO:0017172">
    <property type="term" value="F:cysteine dioxygenase activity"/>
    <property type="evidence" value="ECO:0007669"/>
    <property type="project" value="UniProtKB-UniRule"/>
</dbReference>
<evidence type="ECO:0000256" key="1">
    <source>
        <dbReference type="ARBA" id="ARBA00000629"/>
    </source>
</evidence>
<evidence type="ECO:0000256" key="6">
    <source>
        <dbReference type="ARBA" id="ARBA00022784"/>
    </source>
</evidence>
<dbReference type="CDD" id="cd10548">
    <property type="entry name" value="cupin_CDO"/>
    <property type="match status" value="1"/>
</dbReference>
<dbReference type="GO" id="GO:0019448">
    <property type="term" value="P:L-cysteine catabolic process"/>
    <property type="evidence" value="ECO:0007669"/>
    <property type="project" value="TreeGrafter"/>
</dbReference>
<dbReference type="GO" id="GO:0042412">
    <property type="term" value="P:taurine biosynthetic process"/>
    <property type="evidence" value="ECO:0007669"/>
    <property type="project" value="UniProtKB-UniRule"/>
</dbReference>
<dbReference type="AlphaFoldDB" id="A0A8K0D3F2"/>
<dbReference type="Pfam" id="PF05995">
    <property type="entry name" value="CDO_I"/>
    <property type="match status" value="1"/>
</dbReference>
<keyword evidence="7 12" id="KW-0223">Dioxygenase</keyword>
<dbReference type="InterPro" id="IPR011051">
    <property type="entry name" value="RmlC_Cupin_sf"/>
</dbReference>
<dbReference type="SUPFAM" id="SSF51182">
    <property type="entry name" value="RmlC-like cupins"/>
    <property type="match status" value="1"/>
</dbReference>
<comment type="catalytic activity">
    <reaction evidence="1 12">
        <text>L-cysteine + O2 = 3-sulfino-L-alanine + H(+)</text>
        <dbReference type="Rhea" id="RHEA:20441"/>
        <dbReference type="ChEBI" id="CHEBI:15378"/>
        <dbReference type="ChEBI" id="CHEBI:15379"/>
        <dbReference type="ChEBI" id="CHEBI:35235"/>
        <dbReference type="ChEBI" id="CHEBI:61085"/>
        <dbReference type="EC" id="1.13.11.20"/>
    </reaction>
</comment>
<dbReference type="FunFam" id="2.60.120.10:FF:000045">
    <property type="entry name" value="Cysteine dioxygenase 1"/>
    <property type="match status" value="1"/>
</dbReference>
<feature type="binding site" evidence="11">
    <location>
        <position position="166"/>
    </location>
    <ligand>
        <name>Fe cation</name>
        <dbReference type="ChEBI" id="CHEBI:24875"/>
        <note>catalytic</note>
    </ligand>
</feature>
<dbReference type="PANTHER" id="PTHR12918">
    <property type="entry name" value="CYSTEINE DIOXYGENASE"/>
    <property type="match status" value="1"/>
</dbReference>
<evidence type="ECO:0000256" key="2">
    <source>
        <dbReference type="ARBA" id="ARBA00004759"/>
    </source>
</evidence>
<evidence type="ECO:0000256" key="7">
    <source>
        <dbReference type="ARBA" id="ARBA00022964"/>
    </source>
</evidence>
<evidence type="ECO:0000256" key="3">
    <source>
        <dbReference type="ARBA" id="ARBA00006622"/>
    </source>
</evidence>
<dbReference type="InterPro" id="IPR010300">
    <property type="entry name" value="CDO_1"/>
</dbReference>
<sequence>MEVCKLKDTYNNNIDHDEIDELKLYKHLGGGLPTVNSLTDLIQELNAVFASDSVNVELVHYLMKSYKSNPLDWKKYAKFDRYRYTRNLVDNGNGKYNLMALCWGEGHGSAIHDHANSHCFMKMLKGSLEEVRFAWPKSEGEELQVIGRKRLNFNDVCYINDSLGLHRVENTSHVEGAVSLHLYCPPYSQCSVFNQTTGQRSVCTVTFWSMYGKKRNRDIQESRAPEDN</sequence>
<feature type="binding site" evidence="11">
    <location>
        <position position="114"/>
    </location>
    <ligand>
        <name>Fe cation</name>
        <dbReference type="ChEBI" id="CHEBI:24875"/>
        <note>catalytic</note>
    </ligand>
</feature>
<dbReference type="PANTHER" id="PTHR12918:SF1">
    <property type="entry name" value="CYSTEINE DIOXYGENASE TYPE 1"/>
    <property type="match status" value="1"/>
</dbReference>
<dbReference type="UniPathway" id="UPA00012">
    <property type="reaction ID" value="UER00537"/>
</dbReference>
<evidence type="ECO:0000256" key="11">
    <source>
        <dbReference type="PIRSR" id="PIRSR610300-51"/>
    </source>
</evidence>
<evidence type="ECO:0000256" key="12">
    <source>
        <dbReference type="RuleBase" id="RU366010"/>
    </source>
</evidence>
<feature type="binding site" evidence="11">
    <location>
        <position position="112"/>
    </location>
    <ligand>
        <name>Fe cation</name>
        <dbReference type="ChEBI" id="CHEBI:24875"/>
        <note>catalytic</note>
    </ligand>
</feature>
<name>A0A8K0D3F2_IGNLU</name>
<comment type="cofactor">
    <cofactor evidence="12">
        <name>Fe cation</name>
        <dbReference type="ChEBI" id="CHEBI:24875"/>
    </cofactor>
    <text evidence="12">Binds 1 Fe cation per subunit.</text>
</comment>
<protein>
    <recommendedName>
        <fullName evidence="4 12">Cysteine dioxygenase</fullName>
        <ecNumber evidence="4 12">1.13.11.20</ecNumber>
    </recommendedName>
</protein>
<dbReference type="GO" id="GO:0008198">
    <property type="term" value="F:ferrous iron binding"/>
    <property type="evidence" value="ECO:0007669"/>
    <property type="project" value="UniProtKB-ARBA"/>
</dbReference>
<keyword evidence="14" id="KW-1185">Reference proteome</keyword>
<dbReference type="Proteomes" id="UP000801492">
    <property type="component" value="Unassembled WGS sequence"/>
</dbReference>
<dbReference type="InterPro" id="IPR014710">
    <property type="entry name" value="RmlC-like_jellyroll"/>
</dbReference>
<comment type="caution">
    <text evidence="13">The sequence shown here is derived from an EMBL/GenBank/DDBJ whole genome shotgun (WGS) entry which is preliminary data.</text>
</comment>
<organism evidence="13 14">
    <name type="scientific">Ignelater luminosus</name>
    <name type="common">Cucubano</name>
    <name type="synonym">Pyrophorus luminosus</name>
    <dbReference type="NCBI Taxonomy" id="2038154"/>
    <lineage>
        <taxon>Eukaryota</taxon>
        <taxon>Metazoa</taxon>
        <taxon>Ecdysozoa</taxon>
        <taxon>Arthropoda</taxon>
        <taxon>Hexapoda</taxon>
        <taxon>Insecta</taxon>
        <taxon>Pterygota</taxon>
        <taxon>Neoptera</taxon>
        <taxon>Endopterygota</taxon>
        <taxon>Coleoptera</taxon>
        <taxon>Polyphaga</taxon>
        <taxon>Elateriformia</taxon>
        <taxon>Elateroidea</taxon>
        <taxon>Elateridae</taxon>
        <taxon>Agrypninae</taxon>
        <taxon>Pyrophorini</taxon>
        <taxon>Ignelater</taxon>
    </lineage>
</organism>
<dbReference type="EMBL" id="VTPC01005888">
    <property type="protein sequence ID" value="KAF2895477.1"/>
    <property type="molecule type" value="Genomic_DNA"/>
</dbReference>
<comment type="similarity">
    <text evidence="3 12">Belongs to the cysteine dioxygenase family.</text>
</comment>
<evidence type="ECO:0000256" key="4">
    <source>
        <dbReference type="ARBA" id="ARBA00013133"/>
    </source>
</evidence>
<evidence type="ECO:0000313" key="13">
    <source>
        <dbReference type="EMBL" id="KAF2895477.1"/>
    </source>
</evidence>